<protein>
    <submittedName>
        <fullName evidence="1">Uncharacterized protein</fullName>
    </submittedName>
</protein>
<keyword evidence="2" id="KW-1185">Reference proteome</keyword>
<sequence>MTCRFRILIHFIKLDIKEGHKLEIEEEEDKVEEDITDHMKRLQDKKHGEMIIFLKTLERILMLAKHTIEDNLFDDYGKSPNVGQEYYGSYYGGQQGGRALNKIKWKVHSFKGKSYPNVFLDWERQVENLFMVRNYSDNIKAKLIIAEFSGYPLHWDIANQLELDPYTTYEDMCHLATKTKNQRKRIGFSKTNLHFSRNVVPKPQASTYKSWPKKDKTAKVSSKDNPKSKVKEKGRLITSPTRCFKCNGVEHIDINFPIKRTLVFCEVLNCWIKKDEHDCQQDIVEKE</sequence>
<dbReference type="Proteomes" id="UP001060085">
    <property type="component" value="Linkage Group LG02"/>
</dbReference>
<proteinExistence type="predicted"/>
<organism evidence="1 2">
    <name type="scientific">Catharanthus roseus</name>
    <name type="common">Madagascar periwinkle</name>
    <name type="synonym">Vinca rosea</name>
    <dbReference type="NCBI Taxonomy" id="4058"/>
    <lineage>
        <taxon>Eukaryota</taxon>
        <taxon>Viridiplantae</taxon>
        <taxon>Streptophyta</taxon>
        <taxon>Embryophyta</taxon>
        <taxon>Tracheophyta</taxon>
        <taxon>Spermatophyta</taxon>
        <taxon>Magnoliopsida</taxon>
        <taxon>eudicotyledons</taxon>
        <taxon>Gunneridae</taxon>
        <taxon>Pentapetalae</taxon>
        <taxon>asterids</taxon>
        <taxon>lamiids</taxon>
        <taxon>Gentianales</taxon>
        <taxon>Apocynaceae</taxon>
        <taxon>Rauvolfioideae</taxon>
        <taxon>Vinceae</taxon>
        <taxon>Catharanthinae</taxon>
        <taxon>Catharanthus</taxon>
    </lineage>
</organism>
<accession>A0ACC0BV65</accession>
<gene>
    <name evidence="1" type="ORF">M9H77_07431</name>
</gene>
<dbReference type="EMBL" id="CM044702">
    <property type="protein sequence ID" value="KAI5676481.1"/>
    <property type="molecule type" value="Genomic_DNA"/>
</dbReference>
<comment type="caution">
    <text evidence="1">The sequence shown here is derived from an EMBL/GenBank/DDBJ whole genome shotgun (WGS) entry which is preliminary data.</text>
</comment>
<evidence type="ECO:0000313" key="2">
    <source>
        <dbReference type="Proteomes" id="UP001060085"/>
    </source>
</evidence>
<reference evidence="2" key="1">
    <citation type="journal article" date="2023" name="Nat. Plants">
        <title>Single-cell RNA sequencing provides a high-resolution roadmap for understanding the multicellular compartmentation of specialized metabolism.</title>
        <authorList>
            <person name="Sun S."/>
            <person name="Shen X."/>
            <person name="Li Y."/>
            <person name="Li Y."/>
            <person name="Wang S."/>
            <person name="Li R."/>
            <person name="Zhang H."/>
            <person name="Shen G."/>
            <person name="Guo B."/>
            <person name="Wei J."/>
            <person name="Xu J."/>
            <person name="St-Pierre B."/>
            <person name="Chen S."/>
            <person name="Sun C."/>
        </authorList>
    </citation>
    <scope>NUCLEOTIDE SEQUENCE [LARGE SCALE GENOMIC DNA]</scope>
</reference>
<name>A0ACC0BV65_CATRO</name>
<evidence type="ECO:0000313" key="1">
    <source>
        <dbReference type="EMBL" id="KAI5676481.1"/>
    </source>
</evidence>